<organism evidence="4 6">
    <name type="scientific">Cercospora beticola</name>
    <name type="common">Sugarbeet leaf spot fungus</name>
    <dbReference type="NCBI Taxonomy" id="122368"/>
    <lineage>
        <taxon>Eukaryota</taxon>
        <taxon>Fungi</taxon>
        <taxon>Dikarya</taxon>
        <taxon>Ascomycota</taxon>
        <taxon>Pezizomycotina</taxon>
        <taxon>Dothideomycetes</taxon>
        <taxon>Dothideomycetidae</taxon>
        <taxon>Mycosphaerellales</taxon>
        <taxon>Mycosphaerellaceae</taxon>
        <taxon>Cercospora</taxon>
    </lineage>
</organism>
<dbReference type="Proteomes" id="UP000230605">
    <property type="component" value="Chromosome 8"/>
</dbReference>
<comment type="pathway">
    <text evidence="1">Mycotoxin biosynthesis.</text>
</comment>
<evidence type="ECO:0008006" key="8">
    <source>
        <dbReference type="Google" id="ProtNLM"/>
    </source>
</evidence>
<keyword evidence="3" id="KW-0812">Transmembrane</keyword>
<evidence type="ECO:0000256" key="3">
    <source>
        <dbReference type="SAM" id="Phobius"/>
    </source>
</evidence>
<evidence type="ECO:0000256" key="2">
    <source>
        <dbReference type="ARBA" id="ARBA00035112"/>
    </source>
</evidence>
<keyword evidence="7" id="KW-1185">Reference proteome</keyword>
<sequence length="283" mass="32229">MSTPEDEVLLHCKERTEPNPRKSRRSRVTKLILLAITHSAIAFFAMGVSLSTHCTAQNCDEQVTSRWMSTIDRRPRTMQFNGFGPFNAFTRKAGSSHDADVQQRWIDLGTYSRPMLLPLRYAADFQLEASMHVVARPETYPGTSEAGFPVTLEMFHQLHCVDYLRQGLFYNVAYYRNEVHSLPWLEANDTDAVETHLAHCVDALRQLILCHADIGVAPFKLGEQTPDFGRPRTCRNWVSVRKFGVENEWNGMDPIRVDNLHLSGSLDGRVLTFSDTESLWKGL</sequence>
<keyword evidence="3" id="KW-0472">Membrane</keyword>
<dbReference type="PANTHER" id="PTHR33365:SF4">
    <property type="entry name" value="CYCLOCHLOROTINE BIOSYNTHESIS PROTEIN O"/>
    <property type="match status" value="1"/>
</dbReference>
<evidence type="ECO:0000313" key="5">
    <source>
        <dbReference type="EMBL" id="WPB07081.1"/>
    </source>
</evidence>
<comment type="similarity">
    <text evidence="2">Belongs to the ustYa family.</text>
</comment>
<keyword evidence="3" id="KW-1133">Transmembrane helix</keyword>
<reference evidence="5 7" key="2">
    <citation type="submission" date="2023-09" db="EMBL/GenBank/DDBJ databases">
        <title>Complete-Gapless Cercospora beticola genome.</title>
        <authorList>
            <person name="Wyatt N.A."/>
            <person name="Spanner R.E."/>
            <person name="Bolton M.D."/>
        </authorList>
    </citation>
    <scope>NUCLEOTIDE SEQUENCE [LARGE SCALE GENOMIC DNA]</scope>
    <source>
        <strain evidence="5">Cb09-40</strain>
    </source>
</reference>
<dbReference type="PANTHER" id="PTHR33365">
    <property type="entry name" value="YALI0B05434P"/>
    <property type="match status" value="1"/>
</dbReference>
<protein>
    <recommendedName>
        <fullName evidence="8">Tat pathway signal sequence</fullName>
    </recommendedName>
</protein>
<dbReference type="OrthoDB" id="3687641at2759"/>
<dbReference type="EMBL" id="CP134191">
    <property type="protein sequence ID" value="WPB07081.1"/>
    <property type="molecule type" value="Genomic_DNA"/>
</dbReference>
<feature type="transmembrane region" description="Helical" evidence="3">
    <location>
        <begin position="31"/>
        <end position="50"/>
    </location>
</feature>
<gene>
    <name evidence="4" type="ORF">CB0940_10367</name>
    <name evidence="5" type="ORF">RHO25_011741</name>
</gene>
<evidence type="ECO:0000313" key="6">
    <source>
        <dbReference type="Proteomes" id="UP000230605"/>
    </source>
</evidence>
<evidence type="ECO:0000313" key="7">
    <source>
        <dbReference type="Proteomes" id="UP001302367"/>
    </source>
</evidence>
<dbReference type="AlphaFoldDB" id="A0A2G5HUJ7"/>
<name>A0A2G5HUJ7_CERBT</name>
<dbReference type="GO" id="GO:0043386">
    <property type="term" value="P:mycotoxin biosynthetic process"/>
    <property type="evidence" value="ECO:0007669"/>
    <property type="project" value="InterPro"/>
</dbReference>
<evidence type="ECO:0000256" key="1">
    <source>
        <dbReference type="ARBA" id="ARBA00004685"/>
    </source>
</evidence>
<dbReference type="EMBL" id="LKMD01000103">
    <property type="protein sequence ID" value="PIA96214.1"/>
    <property type="molecule type" value="Genomic_DNA"/>
</dbReference>
<evidence type="ECO:0000313" key="4">
    <source>
        <dbReference type="EMBL" id="PIA96214.1"/>
    </source>
</evidence>
<proteinExistence type="inferred from homology"/>
<dbReference type="Proteomes" id="UP001302367">
    <property type="component" value="Chromosome 8"/>
</dbReference>
<dbReference type="InterPro" id="IPR021765">
    <property type="entry name" value="UstYa-like"/>
</dbReference>
<accession>A0A2G5HUJ7</accession>
<reference evidence="4 6" key="1">
    <citation type="submission" date="2015-10" db="EMBL/GenBank/DDBJ databases">
        <title>The cercosporin biosynthetic gene cluster was horizontally transferred to several fungal lineages and shown to be expanded in Cercospora beticola based on microsynteny with recipient genomes.</title>
        <authorList>
            <person name="De Jonge R."/>
            <person name="Ebert M.K."/>
            <person name="Suttle J.C."/>
            <person name="Jurick Ii W.M."/>
            <person name="Secor G.A."/>
            <person name="Thomma B.P."/>
            <person name="Van De Peer Y."/>
            <person name="Bolton M.D."/>
        </authorList>
    </citation>
    <scope>NUCLEOTIDE SEQUENCE [LARGE SCALE GENOMIC DNA]</scope>
    <source>
        <strain evidence="4 6">09-40</strain>
    </source>
</reference>
<dbReference type="Pfam" id="PF11807">
    <property type="entry name" value="UstYa"/>
    <property type="match status" value="1"/>
</dbReference>